<evidence type="ECO:0000313" key="3">
    <source>
        <dbReference type="EMBL" id="KAJ8437585.1"/>
    </source>
</evidence>
<dbReference type="InterPro" id="IPR018487">
    <property type="entry name" value="Hemopexin-like_repeat"/>
</dbReference>
<comment type="caution">
    <text evidence="3">The sequence shown here is derived from an EMBL/GenBank/DDBJ whole genome shotgun (WGS) entry which is preliminary data.</text>
</comment>
<name>A0A9Q1K683_9CARY</name>
<proteinExistence type="predicted"/>
<dbReference type="Pfam" id="PF22596">
    <property type="entry name" value="Scabin-like"/>
    <property type="match status" value="1"/>
</dbReference>
<gene>
    <name evidence="3" type="ORF">Cgig2_005336</name>
</gene>
<keyword evidence="4" id="KW-1185">Reference proteome</keyword>
<protein>
    <recommendedName>
        <fullName evidence="2">Pierisin-like domain-containing protein</fullName>
    </recommendedName>
</protein>
<dbReference type="Proteomes" id="UP001153076">
    <property type="component" value="Unassembled WGS sequence"/>
</dbReference>
<dbReference type="SMART" id="SM00120">
    <property type="entry name" value="HX"/>
    <property type="match status" value="4"/>
</dbReference>
<sequence>MSIQPGEPGRGAASVYSQPLSRAEMYGAQCLEETVYYYNCRCPPEGIPPLADIEYRSSDGARDILGRVFRWDRAPYDHVFQNGFVCRRQGGVDDGTYYNLDLYVNCGGRPLDTRRETTHAFVSTTMSSRWRPSLNARKPQCRLYRYEIYAPGGILVPDTLGSRYRHPAQECWSREIKLRIIHKVSFVAGIAPQYIRSAQLFELTFSTMDRRTTLSRVNNILFRNRNFNPQSHPEMLLRIRRPVIDYFDGSTRRPLEVKIYPSDETKAKLTAKQSPHSVVQYYTYGVTEEHNYLDSAFRSSTYGEVFLFIQEEYVIVNQDPGSTEDFVVDGPGFIPYKFQYLHDTALSNHGIDCAFGYSGVSEAFLFYGKQCVKIDYGGRKILEGPKTIAQMFPFLKYTPLMFDKGLDAAFEVTGKFAAYFFKRDYCALVQYGPDRKLLSMRPIIDEFPCLEGTPFESDIGAAFASHIQYEYYIFKGQYYALLKYDLDAGTHKLPNGVREIRPNWKSLRNILPANNRGVDVHEEPQPVPNRDQDDDL</sequence>
<dbReference type="SUPFAM" id="SSF50923">
    <property type="entry name" value="Hemopexin-like domain"/>
    <property type="match status" value="1"/>
</dbReference>
<dbReference type="SUPFAM" id="SSF56399">
    <property type="entry name" value="ADP-ribosylation"/>
    <property type="match status" value="1"/>
</dbReference>
<dbReference type="InterPro" id="IPR036375">
    <property type="entry name" value="Hemopexin-like_dom_sf"/>
</dbReference>
<reference evidence="3" key="1">
    <citation type="submission" date="2022-04" db="EMBL/GenBank/DDBJ databases">
        <title>Carnegiea gigantea Genome sequencing and assembly v2.</title>
        <authorList>
            <person name="Copetti D."/>
            <person name="Sanderson M.J."/>
            <person name="Burquez A."/>
            <person name="Wojciechowski M.F."/>
        </authorList>
    </citation>
    <scope>NUCLEOTIDE SEQUENCE</scope>
    <source>
        <strain evidence="3">SGP5-SGP5p</strain>
        <tissue evidence="3">Aerial part</tissue>
    </source>
</reference>
<accession>A0A9Q1K683</accession>
<dbReference type="Gene3D" id="2.110.10.10">
    <property type="entry name" value="Hemopexin-like domain"/>
    <property type="match status" value="1"/>
</dbReference>
<evidence type="ECO:0000313" key="4">
    <source>
        <dbReference type="Proteomes" id="UP001153076"/>
    </source>
</evidence>
<organism evidence="3 4">
    <name type="scientific">Carnegiea gigantea</name>
    <dbReference type="NCBI Taxonomy" id="171969"/>
    <lineage>
        <taxon>Eukaryota</taxon>
        <taxon>Viridiplantae</taxon>
        <taxon>Streptophyta</taxon>
        <taxon>Embryophyta</taxon>
        <taxon>Tracheophyta</taxon>
        <taxon>Spermatophyta</taxon>
        <taxon>Magnoliopsida</taxon>
        <taxon>eudicotyledons</taxon>
        <taxon>Gunneridae</taxon>
        <taxon>Pentapetalae</taxon>
        <taxon>Caryophyllales</taxon>
        <taxon>Cactineae</taxon>
        <taxon>Cactaceae</taxon>
        <taxon>Cactoideae</taxon>
        <taxon>Echinocereeae</taxon>
        <taxon>Carnegiea</taxon>
    </lineage>
</organism>
<dbReference type="InterPro" id="IPR054695">
    <property type="entry name" value="Pierisin-like_dom"/>
</dbReference>
<evidence type="ECO:0000256" key="1">
    <source>
        <dbReference type="SAM" id="MobiDB-lite"/>
    </source>
</evidence>
<dbReference type="OrthoDB" id="6845681at2759"/>
<dbReference type="AlphaFoldDB" id="A0A9Q1K683"/>
<dbReference type="Gene3D" id="3.90.210.10">
    <property type="entry name" value="Heat-Labile Enterotoxin, subunit A"/>
    <property type="match status" value="1"/>
</dbReference>
<dbReference type="EMBL" id="JAKOGI010000291">
    <property type="protein sequence ID" value="KAJ8437585.1"/>
    <property type="molecule type" value="Genomic_DNA"/>
</dbReference>
<evidence type="ECO:0000259" key="2">
    <source>
        <dbReference type="Pfam" id="PF22596"/>
    </source>
</evidence>
<feature type="region of interest" description="Disordered" evidence="1">
    <location>
        <begin position="515"/>
        <end position="536"/>
    </location>
</feature>
<feature type="domain" description="Pierisin-like" evidence="2">
    <location>
        <begin position="69"/>
        <end position="202"/>
    </location>
</feature>